<sequence length="80" mass="8680">MRDKDDVRPLKRLIDTDSTGSVRSPGFELLKRQGVRFTGTPFTSDPRHDLLVVAEGAAVSGSPDPVFFKQVVDLAAQLPG</sequence>
<evidence type="ECO:0000313" key="1">
    <source>
        <dbReference type="EMBL" id="SDD19006.1"/>
    </source>
</evidence>
<evidence type="ECO:0000313" key="2">
    <source>
        <dbReference type="Proteomes" id="UP000199501"/>
    </source>
</evidence>
<dbReference type="RefSeq" id="WP_139190787.1">
    <property type="nucleotide sequence ID" value="NZ_FMZZ01000008.1"/>
</dbReference>
<dbReference type="OrthoDB" id="3470137at2"/>
<accession>A0A1G6SS34</accession>
<organism evidence="1 2">
    <name type="scientific">Actinokineospora iranica</name>
    <dbReference type="NCBI Taxonomy" id="1271860"/>
    <lineage>
        <taxon>Bacteria</taxon>
        <taxon>Bacillati</taxon>
        <taxon>Actinomycetota</taxon>
        <taxon>Actinomycetes</taxon>
        <taxon>Pseudonocardiales</taxon>
        <taxon>Pseudonocardiaceae</taxon>
        <taxon>Actinokineospora</taxon>
    </lineage>
</organism>
<dbReference type="Proteomes" id="UP000199501">
    <property type="component" value="Unassembled WGS sequence"/>
</dbReference>
<dbReference type="EMBL" id="FMZZ01000008">
    <property type="protein sequence ID" value="SDD19006.1"/>
    <property type="molecule type" value="Genomic_DNA"/>
</dbReference>
<gene>
    <name evidence="1" type="ORF">SAMN05216174_108110</name>
</gene>
<name>A0A1G6SS34_9PSEU</name>
<reference evidence="2" key="1">
    <citation type="submission" date="2016-10" db="EMBL/GenBank/DDBJ databases">
        <authorList>
            <person name="Varghese N."/>
            <person name="Submissions S."/>
        </authorList>
    </citation>
    <scope>NUCLEOTIDE SEQUENCE [LARGE SCALE GENOMIC DNA]</scope>
    <source>
        <strain evidence="2">IBRC-M 10403</strain>
    </source>
</reference>
<protein>
    <submittedName>
        <fullName evidence="1">Uncharacterized protein</fullName>
    </submittedName>
</protein>
<keyword evidence="2" id="KW-1185">Reference proteome</keyword>
<proteinExistence type="predicted"/>
<dbReference type="AlphaFoldDB" id="A0A1G6SS34"/>